<dbReference type="GO" id="GO:0022857">
    <property type="term" value="F:transmembrane transporter activity"/>
    <property type="evidence" value="ECO:0007669"/>
    <property type="project" value="InterPro"/>
</dbReference>
<dbReference type="Proteomes" id="UP000602050">
    <property type="component" value="Unassembled WGS sequence"/>
</dbReference>
<accession>A0A8J2ZS39</accession>
<organism evidence="2 3">
    <name type="scientific">Compostibacillus humi</name>
    <dbReference type="NCBI Taxonomy" id="1245525"/>
    <lineage>
        <taxon>Bacteria</taxon>
        <taxon>Bacillati</taxon>
        <taxon>Bacillota</taxon>
        <taxon>Bacilli</taxon>
        <taxon>Bacillales</taxon>
        <taxon>Bacillaceae</taxon>
        <taxon>Compostibacillus</taxon>
    </lineage>
</organism>
<keyword evidence="1" id="KW-0472">Membrane</keyword>
<protein>
    <recommendedName>
        <fullName evidence="4">ECF transporter S component</fullName>
    </recommendedName>
</protein>
<feature type="transmembrane region" description="Helical" evidence="1">
    <location>
        <begin position="98"/>
        <end position="117"/>
    </location>
</feature>
<dbReference type="EMBL" id="BMEV01000019">
    <property type="protein sequence ID" value="GGH74572.1"/>
    <property type="molecule type" value="Genomic_DNA"/>
</dbReference>
<comment type="caution">
    <text evidence="2">The sequence shown here is derived from an EMBL/GenBank/DDBJ whole genome shotgun (WGS) entry which is preliminary data.</text>
</comment>
<feature type="transmembrane region" description="Helical" evidence="1">
    <location>
        <begin position="6"/>
        <end position="26"/>
    </location>
</feature>
<evidence type="ECO:0000313" key="2">
    <source>
        <dbReference type="EMBL" id="GGH74572.1"/>
    </source>
</evidence>
<reference evidence="2" key="1">
    <citation type="journal article" date="2014" name="Int. J. Syst. Evol. Microbiol.">
        <title>Complete genome sequence of Corynebacterium casei LMG S-19264T (=DSM 44701T), isolated from a smear-ripened cheese.</title>
        <authorList>
            <consortium name="US DOE Joint Genome Institute (JGI-PGF)"/>
            <person name="Walter F."/>
            <person name="Albersmeier A."/>
            <person name="Kalinowski J."/>
            <person name="Ruckert C."/>
        </authorList>
    </citation>
    <scope>NUCLEOTIDE SEQUENCE</scope>
    <source>
        <strain evidence="2">CGMCC 1.12360</strain>
    </source>
</reference>
<dbReference type="AlphaFoldDB" id="A0A8J2ZS39"/>
<reference evidence="2" key="2">
    <citation type="submission" date="2020-09" db="EMBL/GenBank/DDBJ databases">
        <authorList>
            <person name="Sun Q."/>
            <person name="Zhou Y."/>
        </authorList>
    </citation>
    <scope>NUCLEOTIDE SEQUENCE</scope>
    <source>
        <strain evidence="2">CGMCC 1.12360</strain>
    </source>
</reference>
<evidence type="ECO:0000313" key="3">
    <source>
        <dbReference type="Proteomes" id="UP000602050"/>
    </source>
</evidence>
<sequence length="164" mass="17060">MNVRKISLLALFIALSVVGAAIKIPAIIGSIALDAFPALLAAAFFGAGPGAIVGGLGHLVSAVIGGMSMGPLHFLVALEMALLCAIFAIFYKRGKRMLAGIIFLVGNAFIAPLPFILIFDVAFFLAIVPSLFIGSLLNTVIALVTIPRLQSIFQGAYFKAEAKG</sequence>
<dbReference type="InterPro" id="IPR024529">
    <property type="entry name" value="ECF_trnsprt_substrate-spec"/>
</dbReference>
<gene>
    <name evidence="2" type="ORF">GCM10010978_13580</name>
</gene>
<feature type="transmembrane region" description="Helical" evidence="1">
    <location>
        <begin position="38"/>
        <end position="60"/>
    </location>
</feature>
<keyword evidence="3" id="KW-1185">Reference proteome</keyword>
<dbReference type="Pfam" id="PF12822">
    <property type="entry name" value="ECF_trnsprt"/>
    <property type="match status" value="1"/>
</dbReference>
<dbReference type="Gene3D" id="1.10.1760.20">
    <property type="match status" value="1"/>
</dbReference>
<evidence type="ECO:0000256" key="1">
    <source>
        <dbReference type="SAM" id="Phobius"/>
    </source>
</evidence>
<feature type="transmembrane region" description="Helical" evidence="1">
    <location>
        <begin position="72"/>
        <end position="91"/>
    </location>
</feature>
<name>A0A8J2ZS39_9BACI</name>
<dbReference type="RefSeq" id="WP_188391630.1">
    <property type="nucleotide sequence ID" value="NZ_BMEV01000019.1"/>
</dbReference>
<keyword evidence="1" id="KW-1133">Transmembrane helix</keyword>
<proteinExistence type="predicted"/>
<evidence type="ECO:0008006" key="4">
    <source>
        <dbReference type="Google" id="ProtNLM"/>
    </source>
</evidence>
<feature type="transmembrane region" description="Helical" evidence="1">
    <location>
        <begin position="123"/>
        <end position="146"/>
    </location>
</feature>
<keyword evidence="1" id="KW-0812">Transmembrane</keyword>